<name>A0A0C2CQZ1_9BACT</name>
<evidence type="ECO:0000313" key="3">
    <source>
        <dbReference type="Proteomes" id="UP000031599"/>
    </source>
</evidence>
<reference evidence="2 3" key="1">
    <citation type="submission" date="2014-12" db="EMBL/GenBank/DDBJ databases">
        <title>Genome assembly of Enhygromyxa salina DSM 15201.</title>
        <authorList>
            <person name="Sharma G."/>
            <person name="Subramanian S."/>
        </authorList>
    </citation>
    <scope>NUCLEOTIDE SEQUENCE [LARGE SCALE GENOMIC DNA]</scope>
    <source>
        <strain evidence="2 3">DSM 15201</strain>
    </source>
</reference>
<dbReference type="AlphaFoldDB" id="A0A0C2CQZ1"/>
<dbReference type="EMBL" id="JMCC02000091">
    <property type="protein sequence ID" value="KIG13596.1"/>
    <property type="molecule type" value="Genomic_DNA"/>
</dbReference>
<sequence length="123" mass="13371">MTEQSPEPSGGPAITEQEMATMRRVVRKVSLILLGACGVGVLVFWLGWVRAPSPEQVCKHKIQLVHETVGEDQTDGAEALVGQLEANCVIAAKRKIQLRGKIVWAKYAKCVTSAPTLTEAERC</sequence>
<evidence type="ECO:0000313" key="2">
    <source>
        <dbReference type="EMBL" id="KIG13596.1"/>
    </source>
</evidence>
<comment type="caution">
    <text evidence="2">The sequence shown here is derived from an EMBL/GenBank/DDBJ whole genome shotgun (WGS) entry which is preliminary data.</text>
</comment>
<gene>
    <name evidence="2" type="ORF">DB30_07927</name>
</gene>
<keyword evidence="1" id="KW-1133">Transmembrane helix</keyword>
<keyword evidence="1" id="KW-0812">Transmembrane</keyword>
<feature type="transmembrane region" description="Helical" evidence="1">
    <location>
        <begin position="29"/>
        <end position="48"/>
    </location>
</feature>
<proteinExistence type="predicted"/>
<dbReference type="Proteomes" id="UP000031599">
    <property type="component" value="Unassembled WGS sequence"/>
</dbReference>
<organism evidence="2 3">
    <name type="scientific">Enhygromyxa salina</name>
    <dbReference type="NCBI Taxonomy" id="215803"/>
    <lineage>
        <taxon>Bacteria</taxon>
        <taxon>Pseudomonadati</taxon>
        <taxon>Myxococcota</taxon>
        <taxon>Polyangia</taxon>
        <taxon>Nannocystales</taxon>
        <taxon>Nannocystaceae</taxon>
        <taxon>Enhygromyxa</taxon>
    </lineage>
</organism>
<protein>
    <submittedName>
        <fullName evidence="2">Uncharacterized protein</fullName>
    </submittedName>
</protein>
<accession>A0A0C2CQZ1</accession>
<keyword evidence="1" id="KW-0472">Membrane</keyword>
<dbReference type="RefSeq" id="WP_052555437.1">
    <property type="nucleotide sequence ID" value="NZ_JMCC02000091.1"/>
</dbReference>
<evidence type="ECO:0000256" key="1">
    <source>
        <dbReference type="SAM" id="Phobius"/>
    </source>
</evidence>